<dbReference type="InterPro" id="IPR043519">
    <property type="entry name" value="NT_sf"/>
</dbReference>
<evidence type="ECO:0000256" key="4">
    <source>
        <dbReference type="ARBA" id="ARBA00022737"/>
    </source>
</evidence>
<dbReference type="GO" id="GO:0048306">
    <property type="term" value="F:calcium-dependent protein binding"/>
    <property type="evidence" value="ECO:0007669"/>
    <property type="project" value="UniProtKB-ARBA"/>
</dbReference>
<dbReference type="PANTHER" id="PTHR46212:SF3">
    <property type="entry name" value="GH27120P"/>
    <property type="match status" value="1"/>
</dbReference>
<dbReference type="EMBL" id="CAJNNV010027599">
    <property type="protein sequence ID" value="CAE8620878.1"/>
    <property type="molecule type" value="Genomic_DNA"/>
</dbReference>
<dbReference type="InterPro" id="IPR018247">
    <property type="entry name" value="EF_Hand_1_Ca_BS"/>
</dbReference>
<dbReference type="Pfam" id="PF13499">
    <property type="entry name" value="EF-hand_7"/>
    <property type="match status" value="1"/>
</dbReference>
<evidence type="ECO:0000256" key="3">
    <source>
        <dbReference type="ARBA" id="ARBA00022723"/>
    </source>
</evidence>
<keyword evidence="2" id="KW-0963">Cytoplasm</keyword>
<dbReference type="InterPro" id="IPR002048">
    <property type="entry name" value="EF_hand_dom"/>
</dbReference>
<comment type="subcellular location">
    <subcellularLocation>
        <location evidence="1">Cytoplasm</location>
    </subcellularLocation>
</comment>
<proteinExistence type="predicted"/>
<keyword evidence="4" id="KW-0677">Repeat</keyword>
<comment type="caution">
    <text evidence="7">The sequence shown here is derived from an EMBL/GenBank/DDBJ whole genome shotgun (WGS) entry which is preliminary data.</text>
</comment>
<dbReference type="CDD" id="cd00051">
    <property type="entry name" value="EFh"/>
    <property type="match status" value="1"/>
</dbReference>
<keyword evidence="3" id="KW-0479">Metal-binding</keyword>
<evidence type="ECO:0000256" key="1">
    <source>
        <dbReference type="ARBA" id="ARBA00004496"/>
    </source>
</evidence>
<dbReference type="InterPro" id="IPR051426">
    <property type="entry name" value="Peflin/Sorcin_CaBP"/>
</dbReference>
<gene>
    <name evidence="7" type="ORF">PGLA1383_LOCUS38403</name>
    <name evidence="8" type="ORF">PGLA2088_LOCUS30990</name>
</gene>
<dbReference type="SMART" id="SM00054">
    <property type="entry name" value="EFh"/>
    <property type="match status" value="2"/>
</dbReference>
<name>A0A813G1Z7_POLGL</name>
<dbReference type="GO" id="GO:0005737">
    <property type="term" value="C:cytoplasm"/>
    <property type="evidence" value="ECO:0007669"/>
    <property type="project" value="UniProtKB-SubCell"/>
</dbReference>
<feature type="domain" description="EF-hand" evidence="6">
    <location>
        <begin position="33"/>
        <end position="68"/>
    </location>
</feature>
<dbReference type="Proteomes" id="UP000654075">
    <property type="component" value="Unassembled WGS sequence"/>
</dbReference>
<feature type="domain" description="EF-hand" evidence="6">
    <location>
        <begin position="69"/>
        <end position="104"/>
    </location>
</feature>
<dbReference type="Proteomes" id="UP000626109">
    <property type="component" value="Unassembled WGS sequence"/>
</dbReference>
<dbReference type="SUPFAM" id="SSF47473">
    <property type="entry name" value="EF-hand"/>
    <property type="match status" value="1"/>
</dbReference>
<dbReference type="AlphaFoldDB" id="A0A813G1Z7"/>
<dbReference type="InterPro" id="IPR011992">
    <property type="entry name" value="EF-hand-dom_pair"/>
</dbReference>
<accession>A0A813G1Z7</accession>
<reference evidence="7" key="1">
    <citation type="submission" date="2021-02" db="EMBL/GenBank/DDBJ databases">
        <authorList>
            <person name="Dougan E. K."/>
            <person name="Rhodes N."/>
            <person name="Thang M."/>
            <person name="Chan C."/>
        </authorList>
    </citation>
    <scope>NUCLEOTIDE SEQUENCE</scope>
</reference>
<sequence>VQIRTEEMHRQAEYGSCGHWEYKVGSSVLTTTAAEGAGAELFAGIDVDGDGSISPQELGAALARVGVEASPDEVQAMLEVFDVDHDGTVDFKDFWKALITTWFPLVSGTHKPRKRDA</sequence>
<dbReference type="GO" id="GO:0005509">
    <property type="term" value="F:calcium ion binding"/>
    <property type="evidence" value="ECO:0007669"/>
    <property type="project" value="InterPro"/>
</dbReference>
<dbReference type="EMBL" id="CAJNNW010029106">
    <property type="protein sequence ID" value="CAE8699038.1"/>
    <property type="molecule type" value="Genomic_DNA"/>
</dbReference>
<dbReference type="Gene3D" id="1.10.238.10">
    <property type="entry name" value="EF-hand"/>
    <property type="match status" value="1"/>
</dbReference>
<dbReference type="SUPFAM" id="SSF81301">
    <property type="entry name" value="Nucleotidyltransferase"/>
    <property type="match status" value="1"/>
</dbReference>
<dbReference type="PROSITE" id="PS00018">
    <property type="entry name" value="EF_HAND_1"/>
    <property type="match status" value="2"/>
</dbReference>
<organism evidence="7 9">
    <name type="scientific">Polarella glacialis</name>
    <name type="common">Dinoflagellate</name>
    <dbReference type="NCBI Taxonomy" id="89957"/>
    <lineage>
        <taxon>Eukaryota</taxon>
        <taxon>Sar</taxon>
        <taxon>Alveolata</taxon>
        <taxon>Dinophyceae</taxon>
        <taxon>Suessiales</taxon>
        <taxon>Suessiaceae</taxon>
        <taxon>Polarella</taxon>
    </lineage>
</organism>
<evidence type="ECO:0000313" key="8">
    <source>
        <dbReference type="EMBL" id="CAE8699038.1"/>
    </source>
</evidence>
<evidence type="ECO:0000256" key="5">
    <source>
        <dbReference type="ARBA" id="ARBA00022837"/>
    </source>
</evidence>
<evidence type="ECO:0000259" key="6">
    <source>
        <dbReference type="PROSITE" id="PS50222"/>
    </source>
</evidence>
<evidence type="ECO:0000313" key="9">
    <source>
        <dbReference type="Proteomes" id="UP000654075"/>
    </source>
</evidence>
<dbReference type="PANTHER" id="PTHR46212">
    <property type="entry name" value="PEFLIN"/>
    <property type="match status" value="1"/>
</dbReference>
<keyword evidence="9" id="KW-1185">Reference proteome</keyword>
<evidence type="ECO:0000313" key="7">
    <source>
        <dbReference type="EMBL" id="CAE8620878.1"/>
    </source>
</evidence>
<dbReference type="OrthoDB" id="26525at2759"/>
<dbReference type="PROSITE" id="PS50222">
    <property type="entry name" value="EF_HAND_2"/>
    <property type="match status" value="2"/>
</dbReference>
<keyword evidence="5" id="KW-0106">Calcium</keyword>
<evidence type="ECO:0000256" key="2">
    <source>
        <dbReference type="ARBA" id="ARBA00022490"/>
    </source>
</evidence>
<protein>
    <recommendedName>
        <fullName evidence="6">EF-hand domain-containing protein</fullName>
    </recommendedName>
</protein>
<feature type="non-terminal residue" evidence="7">
    <location>
        <position position="117"/>
    </location>
</feature>